<evidence type="ECO:0008006" key="4">
    <source>
        <dbReference type="Google" id="ProtNLM"/>
    </source>
</evidence>
<accession>A0AAN6JT02</accession>
<name>A0AAN6JT02_9BASI</name>
<sequence length="415" mass="46092">MTSALLSNGNRASVAMTPLRSLDLPLLIRNLSEPVNLPESFHIRNRLLHAFLLDPSFSPSPVRSSNRRRGNGSAGSLLRNAWETVWERNGILEGWAVGDVPAGLIKYGSSTGEARSAVDSAIEDSRRTHPDKKTRSPWGILLLSQARKADRSIMSTGGAPPPEPVVDPHRRPETLRLDLWLDQSCTPGSPTANLAISILETLVPRLLQKHSAPPLDEKQKGTKEEEDVSLKVLFCSFEETLADLVHGRADDAPDRVKITFDNPCIRYIGSSDSQPRFVTQQGEDESEQKGGLWYSLSAPWRLGSLSKEEPEIIEEVMRTNKIPFPRQYVESHVHISTAVFCDDDDDNEAESKKPVGWAYFHSDLAIASLFVKPDFRRRKVEARLVSTDEINEGCVQTSSSSSSSRWSSWGVGSLW</sequence>
<evidence type="ECO:0000313" key="2">
    <source>
        <dbReference type="EMBL" id="KAK0556017.1"/>
    </source>
</evidence>
<dbReference type="Gene3D" id="3.40.630.30">
    <property type="match status" value="1"/>
</dbReference>
<evidence type="ECO:0000313" key="3">
    <source>
        <dbReference type="Proteomes" id="UP001176517"/>
    </source>
</evidence>
<dbReference type="EMBL" id="JAPDMZ010000021">
    <property type="protein sequence ID" value="KAK0556017.1"/>
    <property type="molecule type" value="Genomic_DNA"/>
</dbReference>
<protein>
    <recommendedName>
        <fullName evidence="4">FR47-like domain-containing protein</fullName>
    </recommendedName>
</protein>
<gene>
    <name evidence="2" type="ORF">OC846_001453</name>
</gene>
<dbReference type="Proteomes" id="UP001176517">
    <property type="component" value="Unassembled WGS sequence"/>
</dbReference>
<organism evidence="2 3">
    <name type="scientific">Tilletia horrida</name>
    <dbReference type="NCBI Taxonomy" id="155126"/>
    <lineage>
        <taxon>Eukaryota</taxon>
        <taxon>Fungi</taxon>
        <taxon>Dikarya</taxon>
        <taxon>Basidiomycota</taxon>
        <taxon>Ustilaginomycotina</taxon>
        <taxon>Exobasidiomycetes</taxon>
        <taxon>Tilletiales</taxon>
        <taxon>Tilletiaceae</taxon>
        <taxon>Tilletia</taxon>
    </lineage>
</organism>
<feature type="region of interest" description="Disordered" evidence="1">
    <location>
        <begin position="395"/>
        <end position="415"/>
    </location>
</feature>
<comment type="caution">
    <text evidence="2">The sequence shown here is derived from an EMBL/GenBank/DDBJ whole genome shotgun (WGS) entry which is preliminary data.</text>
</comment>
<feature type="compositionally biased region" description="Low complexity" evidence="1">
    <location>
        <begin position="398"/>
        <end position="415"/>
    </location>
</feature>
<proteinExistence type="predicted"/>
<keyword evidence="3" id="KW-1185">Reference proteome</keyword>
<evidence type="ECO:0000256" key="1">
    <source>
        <dbReference type="SAM" id="MobiDB-lite"/>
    </source>
</evidence>
<dbReference type="AlphaFoldDB" id="A0AAN6JT02"/>
<reference evidence="2" key="1">
    <citation type="journal article" date="2023" name="PhytoFront">
        <title>Draft Genome Resources of Seven Strains of Tilletia horrida, Causal Agent of Kernel Smut of Rice.</title>
        <authorList>
            <person name="Khanal S."/>
            <person name="Antony Babu S."/>
            <person name="Zhou X.G."/>
        </authorList>
    </citation>
    <scope>NUCLEOTIDE SEQUENCE</scope>
    <source>
        <strain evidence="2">TX6</strain>
    </source>
</reference>